<evidence type="ECO:0000256" key="9">
    <source>
        <dbReference type="SAM" id="Phobius"/>
    </source>
</evidence>
<dbReference type="EMBL" id="JAFNLL010000044">
    <property type="protein sequence ID" value="MBO1269396.1"/>
    <property type="molecule type" value="Genomic_DNA"/>
</dbReference>
<keyword evidence="6 7" id="KW-0067">ATP-binding</keyword>
<dbReference type="PANTHER" id="PTHR43289:SF6">
    <property type="entry name" value="SERINE_THREONINE-PROTEIN KINASE NEKL-3"/>
    <property type="match status" value="1"/>
</dbReference>
<dbReference type="Pfam" id="PF00069">
    <property type="entry name" value="Pkinase"/>
    <property type="match status" value="1"/>
</dbReference>
<evidence type="ECO:0000256" key="5">
    <source>
        <dbReference type="ARBA" id="ARBA00022777"/>
    </source>
</evidence>
<comment type="caution">
    <text evidence="11">The sequence shown here is derived from an EMBL/GenBank/DDBJ whole genome shotgun (WGS) entry which is preliminary data.</text>
</comment>
<evidence type="ECO:0000256" key="4">
    <source>
        <dbReference type="ARBA" id="ARBA00022741"/>
    </source>
</evidence>
<feature type="compositionally biased region" description="Basic residues" evidence="8">
    <location>
        <begin position="296"/>
        <end position="309"/>
    </location>
</feature>
<dbReference type="Proteomes" id="UP000664164">
    <property type="component" value="Unassembled WGS sequence"/>
</dbReference>
<dbReference type="SUPFAM" id="SSF56112">
    <property type="entry name" value="Protein kinase-like (PK-like)"/>
    <property type="match status" value="1"/>
</dbReference>
<dbReference type="InterPro" id="IPR008266">
    <property type="entry name" value="Tyr_kinase_AS"/>
</dbReference>
<accession>A0A939HKA9</accession>
<keyword evidence="9" id="KW-1133">Transmembrane helix</keyword>
<feature type="binding site" evidence="7">
    <location>
        <position position="46"/>
    </location>
    <ligand>
        <name>ATP</name>
        <dbReference type="ChEBI" id="CHEBI:30616"/>
    </ligand>
</feature>
<dbReference type="EC" id="2.7.11.1" evidence="1"/>
<organism evidence="11 12">
    <name type="scientific">Arthrobacter cavernae</name>
    <dbReference type="NCBI Taxonomy" id="2817681"/>
    <lineage>
        <taxon>Bacteria</taxon>
        <taxon>Bacillati</taxon>
        <taxon>Actinomycetota</taxon>
        <taxon>Actinomycetes</taxon>
        <taxon>Micrococcales</taxon>
        <taxon>Micrococcaceae</taxon>
        <taxon>Arthrobacter</taxon>
    </lineage>
</organism>
<evidence type="ECO:0000256" key="3">
    <source>
        <dbReference type="ARBA" id="ARBA00022679"/>
    </source>
</evidence>
<keyword evidence="4 7" id="KW-0547">Nucleotide-binding</keyword>
<evidence type="ECO:0000259" key="10">
    <source>
        <dbReference type="PROSITE" id="PS50011"/>
    </source>
</evidence>
<dbReference type="PANTHER" id="PTHR43289">
    <property type="entry name" value="MITOGEN-ACTIVATED PROTEIN KINASE KINASE KINASE 20-RELATED"/>
    <property type="match status" value="1"/>
</dbReference>
<evidence type="ECO:0000256" key="8">
    <source>
        <dbReference type="SAM" id="MobiDB-lite"/>
    </source>
</evidence>
<dbReference type="PROSITE" id="PS50011">
    <property type="entry name" value="PROTEIN_KINASE_DOM"/>
    <property type="match status" value="1"/>
</dbReference>
<proteinExistence type="predicted"/>
<dbReference type="GO" id="GO:0004674">
    <property type="term" value="F:protein serine/threonine kinase activity"/>
    <property type="evidence" value="ECO:0007669"/>
    <property type="project" value="UniProtKB-KW"/>
</dbReference>
<dbReference type="GO" id="GO:0005524">
    <property type="term" value="F:ATP binding"/>
    <property type="evidence" value="ECO:0007669"/>
    <property type="project" value="UniProtKB-UniRule"/>
</dbReference>
<evidence type="ECO:0000256" key="2">
    <source>
        <dbReference type="ARBA" id="ARBA00022527"/>
    </source>
</evidence>
<dbReference type="InterPro" id="IPR000719">
    <property type="entry name" value="Prot_kinase_dom"/>
</dbReference>
<evidence type="ECO:0000256" key="1">
    <source>
        <dbReference type="ARBA" id="ARBA00012513"/>
    </source>
</evidence>
<feature type="domain" description="Protein kinase" evidence="10">
    <location>
        <begin position="17"/>
        <end position="267"/>
    </location>
</feature>
<name>A0A939HKA9_9MICC</name>
<dbReference type="PROSITE" id="PS00107">
    <property type="entry name" value="PROTEIN_KINASE_ATP"/>
    <property type="match status" value="1"/>
</dbReference>
<feature type="region of interest" description="Disordered" evidence="8">
    <location>
        <begin position="296"/>
        <end position="347"/>
    </location>
</feature>
<reference evidence="11" key="1">
    <citation type="submission" date="2021-03" db="EMBL/GenBank/DDBJ databases">
        <title>A new species, PO-11, isolated from a karst cave deposit.</title>
        <authorList>
            <person name="Zhaoxiaoyong W."/>
        </authorList>
    </citation>
    <scope>NUCLEOTIDE SEQUENCE</scope>
    <source>
        <strain evidence="11">PO-11</strain>
    </source>
</reference>
<dbReference type="CDD" id="cd14014">
    <property type="entry name" value="STKc_PknB_like"/>
    <property type="match status" value="1"/>
</dbReference>
<dbReference type="PROSITE" id="PS00109">
    <property type="entry name" value="PROTEIN_KINASE_TYR"/>
    <property type="match status" value="1"/>
</dbReference>
<evidence type="ECO:0000256" key="6">
    <source>
        <dbReference type="ARBA" id="ARBA00022840"/>
    </source>
</evidence>
<dbReference type="InterPro" id="IPR017441">
    <property type="entry name" value="Protein_kinase_ATP_BS"/>
</dbReference>
<dbReference type="Gene3D" id="1.10.510.10">
    <property type="entry name" value="Transferase(Phosphotransferase) domain 1"/>
    <property type="match status" value="1"/>
</dbReference>
<keyword evidence="12" id="KW-1185">Reference proteome</keyword>
<dbReference type="AlphaFoldDB" id="A0A939HKA9"/>
<keyword evidence="9" id="KW-0812">Transmembrane</keyword>
<keyword evidence="9" id="KW-0472">Membrane</keyword>
<evidence type="ECO:0000313" key="12">
    <source>
        <dbReference type="Proteomes" id="UP000664164"/>
    </source>
</evidence>
<keyword evidence="2 11" id="KW-0723">Serine/threonine-protein kinase</keyword>
<keyword evidence="5 11" id="KW-0418">Kinase</keyword>
<evidence type="ECO:0000313" key="11">
    <source>
        <dbReference type="EMBL" id="MBO1269396.1"/>
    </source>
</evidence>
<keyword evidence="3" id="KW-0808">Transferase</keyword>
<feature type="transmembrane region" description="Helical" evidence="9">
    <location>
        <begin position="353"/>
        <end position="373"/>
    </location>
</feature>
<gene>
    <name evidence="11" type="ORF">J1902_15720</name>
</gene>
<evidence type="ECO:0000256" key="7">
    <source>
        <dbReference type="PROSITE-ProRule" id="PRU10141"/>
    </source>
</evidence>
<dbReference type="InterPro" id="IPR011009">
    <property type="entry name" value="Kinase-like_dom_sf"/>
</dbReference>
<feature type="compositionally biased region" description="Basic residues" evidence="8">
    <location>
        <begin position="322"/>
        <end position="336"/>
    </location>
</feature>
<sequence length="544" mass="55618">MENLPTVAGAMPLIPGFRPSRELGRGASASVWLAAREADGRLFAVKCLDAGVSDAGAAAREAELLREVRILSRLDHEHLAKTRDVVRLGGAADGSLGLVLDYAAGGSLGQLVASRGRLGIGETVTVLTPVAQALSYLHGHGMTHSDVSPGNVLFTAHGKPLLADLGIARMLGEAAPESVSGTPGFADPGGVDPDRAGLHPERDVYSLAALGWYCLTGTAPDLAAKRPPLSLLVPEVPAGLAAAIEAGLNPEGKQRPSAAELGTAIYRCAAPEPVDLSGSVHATVVPELLTLRHSAPPKRGIRGRLKAAPRIRGQAPAPGSQRRSRAGAGHGRRAGHPGHAGARPSSMARSPRTILIASVLLAVLAVSVLWLFWEPAGPPADARVTGAPAVAQPLGTAGPGVPGKLRKQLGSEDPAEAVLALSAVRDLALSQGALQLLDEVNVPGSAAAAADARIRSQLERDQTEGGRLVLAGFTTALSNIVVEPGSTGERATVAVVASTSAYAERDESGATVSSQAAGQSQQLRLVLVRTDGAWRISDILAGTA</sequence>
<protein>
    <recommendedName>
        <fullName evidence="1">non-specific serine/threonine protein kinase</fullName>
        <ecNumber evidence="1">2.7.11.1</ecNumber>
    </recommendedName>
</protein>
<dbReference type="RefSeq" id="WP_207617253.1">
    <property type="nucleotide sequence ID" value="NZ_JAFNLL010000044.1"/>
</dbReference>